<dbReference type="Proteomes" id="UP001195483">
    <property type="component" value="Unassembled WGS sequence"/>
</dbReference>
<evidence type="ECO:0000313" key="2">
    <source>
        <dbReference type="EMBL" id="KAK3605247.1"/>
    </source>
</evidence>
<accession>A0AAE0T7I1</accession>
<feature type="compositionally biased region" description="Polar residues" evidence="1">
    <location>
        <begin position="1"/>
        <end position="20"/>
    </location>
</feature>
<feature type="compositionally biased region" description="Polar residues" evidence="1">
    <location>
        <begin position="47"/>
        <end position="62"/>
    </location>
</feature>
<proteinExistence type="predicted"/>
<feature type="region of interest" description="Disordered" evidence="1">
    <location>
        <begin position="40"/>
        <end position="138"/>
    </location>
</feature>
<organism evidence="2 3">
    <name type="scientific">Potamilus streckersoni</name>
    <dbReference type="NCBI Taxonomy" id="2493646"/>
    <lineage>
        <taxon>Eukaryota</taxon>
        <taxon>Metazoa</taxon>
        <taxon>Spiralia</taxon>
        <taxon>Lophotrochozoa</taxon>
        <taxon>Mollusca</taxon>
        <taxon>Bivalvia</taxon>
        <taxon>Autobranchia</taxon>
        <taxon>Heteroconchia</taxon>
        <taxon>Palaeoheterodonta</taxon>
        <taxon>Unionida</taxon>
        <taxon>Unionoidea</taxon>
        <taxon>Unionidae</taxon>
        <taxon>Ambleminae</taxon>
        <taxon>Lampsilini</taxon>
        <taxon>Potamilus</taxon>
    </lineage>
</organism>
<feature type="compositionally biased region" description="Polar residues" evidence="1">
    <location>
        <begin position="103"/>
        <end position="116"/>
    </location>
</feature>
<reference evidence="2" key="3">
    <citation type="submission" date="2023-05" db="EMBL/GenBank/DDBJ databases">
        <authorList>
            <person name="Smith C.H."/>
        </authorList>
    </citation>
    <scope>NUCLEOTIDE SEQUENCE</scope>
    <source>
        <strain evidence="2">CHS0354</strain>
        <tissue evidence="2">Mantle</tissue>
    </source>
</reference>
<dbReference type="AlphaFoldDB" id="A0AAE0T7I1"/>
<keyword evidence="3" id="KW-1185">Reference proteome</keyword>
<reference evidence="2" key="2">
    <citation type="journal article" date="2021" name="Genome Biol. Evol.">
        <title>Developing a high-quality reference genome for a parasitic bivalve with doubly uniparental inheritance (Bivalvia: Unionida).</title>
        <authorList>
            <person name="Smith C.H."/>
        </authorList>
    </citation>
    <scope>NUCLEOTIDE SEQUENCE</scope>
    <source>
        <strain evidence="2">CHS0354</strain>
        <tissue evidence="2">Mantle</tissue>
    </source>
</reference>
<dbReference type="EMBL" id="JAEAOA010002204">
    <property type="protein sequence ID" value="KAK3605247.1"/>
    <property type="molecule type" value="Genomic_DNA"/>
</dbReference>
<protein>
    <submittedName>
        <fullName evidence="2">Uncharacterized protein</fullName>
    </submittedName>
</protein>
<feature type="region of interest" description="Disordered" evidence="1">
    <location>
        <begin position="1"/>
        <end position="23"/>
    </location>
</feature>
<evidence type="ECO:0000313" key="3">
    <source>
        <dbReference type="Proteomes" id="UP001195483"/>
    </source>
</evidence>
<sequence length="138" mass="15898">MTRSSYQSSITLRTPNTAANPNVIESCRLDSRHRFLSDQHEYRNAGLSDSRQPSYDNRNHQPTVVCEADKGETYQKEIVESENEANQNRLSDKRNSPPKTHDINTVNDMNNNSKPIQWSEEEPKTKSLLLKKNIPRKS</sequence>
<gene>
    <name evidence="2" type="ORF">CHS0354_037648</name>
</gene>
<reference evidence="2" key="1">
    <citation type="journal article" date="2021" name="Genome Biol. Evol.">
        <title>A High-Quality Reference Genome for a Parasitic Bivalve with Doubly Uniparental Inheritance (Bivalvia: Unionida).</title>
        <authorList>
            <person name="Smith C.H."/>
        </authorList>
    </citation>
    <scope>NUCLEOTIDE SEQUENCE</scope>
    <source>
        <strain evidence="2">CHS0354</strain>
    </source>
</reference>
<feature type="compositionally biased region" description="Basic and acidic residues" evidence="1">
    <location>
        <begin position="67"/>
        <end position="79"/>
    </location>
</feature>
<comment type="caution">
    <text evidence="2">The sequence shown here is derived from an EMBL/GenBank/DDBJ whole genome shotgun (WGS) entry which is preliminary data.</text>
</comment>
<name>A0AAE0T7I1_9BIVA</name>
<feature type="compositionally biased region" description="Basic and acidic residues" evidence="1">
    <location>
        <begin position="90"/>
        <end position="102"/>
    </location>
</feature>
<evidence type="ECO:0000256" key="1">
    <source>
        <dbReference type="SAM" id="MobiDB-lite"/>
    </source>
</evidence>